<keyword evidence="3" id="KW-0443">Lipid metabolism</keyword>
<accession>A0A2H0YR64</accession>
<dbReference type="UniPathway" id="UPA00094"/>
<dbReference type="AlphaFoldDB" id="A0A2H0YR64"/>
<comment type="function">
    <text evidence="3 5">Carrier of the growing fatty acid chain in fatty acid biosynthesis.</text>
</comment>
<keyword evidence="3" id="KW-0963">Cytoplasm</keyword>
<dbReference type="PANTHER" id="PTHR20863">
    <property type="entry name" value="ACYL CARRIER PROTEIN"/>
    <property type="match status" value="1"/>
</dbReference>
<evidence type="ECO:0000313" key="8">
    <source>
        <dbReference type="Proteomes" id="UP000231472"/>
    </source>
</evidence>
<dbReference type="PANTHER" id="PTHR20863:SF76">
    <property type="entry name" value="CARRIER DOMAIN-CONTAINING PROTEIN"/>
    <property type="match status" value="1"/>
</dbReference>
<dbReference type="GO" id="GO:0000036">
    <property type="term" value="F:acyl carrier activity"/>
    <property type="evidence" value="ECO:0007669"/>
    <property type="project" value="UniProtKB-UniRule"/>
</dbReference>
<organism evidence="7 8">
    <name type="scientific">Candidatus Nealsonbacteria bacterium CG08_land_8_20_14_0_20_36_22</name>
    <dbReference type="NCBI Taxonomy" id="1974704"/>
    <lineage>
        <taxon>Bacteria</taxon>
        <taxon>Candidatus Nealsoniibacteriota</taxon>
    </lineage>
</organism>
<proteinExistence type="inferred from homology"/>
<dbReference type="NCBIfam" id="NF002150">
    <property type="entry name" value="PRK00982.1-4"/>
    <property type="match status" value="1"/>
</dbReference>
<dbReference type="NCBIfam" id="TIGR00517">
    <property type="entry name" value="acyl_carrier"/>
    <property type="match status" value="1"/>
</dbReference>
<evidence type="ECO:0000256" key="5">
    <source>
        <dbReference type="RuleBase" id="RU003545"/>
    </source>
</evidence>
<dbReference type="InterPro" id="IPR009081">
    <property type="entry name" value="PP-bd_ACP"/>
</dbReference>
<dbReference type="PROSITE" id="PS50075">
    <property type="entry name" value="CARRIER"/>
    <property type="match status" value="1"/>
</dbReference>
<comment type="subcellular location">
    <subcellularLocation>
        <location evidence="3">Cytoplasm</location>
    </subcellularLocation>
</comment>
<protein>
    <recommendedName>
        <fullName evidence="3 4">Acyl carrier protein</fullName>
        <shortName evidence="3">ACP</shortName>
    </recommendedName>
</protein>
<dbReference type="Gene3D" id="1.10.1200.10">
    <property type="entry name" value="ACP-like"/>
    <property type="match status" value="1"/>
</dbReference>
<dbReference type="EMBL" id="PEYC01000018">
    <property type="protein sequence ID" value="PIS40232.1"/>
    <property type="molecule type" value="Genomic_DNA"/>
</dbReference>
<dbReference type="GO" id="GO:0016020">
    <property type="term" value="C:membrane"/>
    <property type="evidence" value="ECO:0007669"/>
    <property type="project" value="GOC"/>
</dbReference>
<comment type="PTM">
    <text evidence="5">4'-phosphopantetheine is transferred from CoA to a specific serine of apo-ACP by acpS.</text>
</comment>
<feature type="domain" description="Carrier" evidence="6">
    <location>
        <begin position="7"/>
        <end position="82"/>
    </location>
</feature>
<dbReference type="GO" id="GO:0000035">
    <property type="term" value="F:acyl binding"/>
    <property type="evidence" value="ECO:0007669"/>
    <property type="project" value="TreeGrafter"/>
</dbReference>
<dbReference type="InterPro" id="IPR003231">
    <property type="entry name" value="ACP"/>
</dbReference>
<evidence type="ECO:0000256" key="4">
    <source>
        <dbReference type="NCBIfam" id="TIGR00517"/>
    </source>
</evidence>
<dbReference type="Pfam" id="PF00550">
    <property type="entry name" value="PP-binding"/>
    <property type="match status" value="1"/>
</dbReference>
<evidence type="ECO:0000259" key="6">
    <source>
        <dbReference type="PROSITE" id="PS50075"/>
    </source>
</evidence>
<dbReference type="InterPro" id="IPR036736">
    <property type="entry name" value="ACP-like_sf"/>
</dbReference>
<dbReference type="HAMAP" id="MF_01217">
    <property type="entry name" value="Acyl_carrier"/>
    <property type="match status" value="1"/>
</dbReference>
<reference evidence="8" key="1">
    <citation type="submission" date="2017-09" db="EMBL/GenBank/DDBJ databases">
        <title>Depth-based differentiation of microbial function through sediment-hosted aquifers and enrichment of novel symbionts in the deep terrestrial subsurface.</title>
        <authorList>
            <person name="Probst A.J."/>
            <person name="Ladd B."/>
            <person name="Jarett J.K."/>
            <person name="Geller-Mcgrath D.E."/>
            <person name="Sieber C.M.K."/>
            <person name="Emerson J.B."/>
            <person name="Anantharaman K."/>
            <person name="Thomas B.C."/>
            <person name="Malmstrom R."/>
            <person name="Stieglmeier M."/>
            <person name="Klingl A."/>
            <person name="Woyke T."/>
            <person name="Ryan C.M."/>
            <person name="Banfield J.F."/>
        </authorList>
    </citation>
    <scope>NUCLEOTIDE SEQUENCE [LARGE SCALE GENOMIC DNA]</scope>
</reference>
<evidence type="ECO:0000256" key="2">
    <source>
        <dbReference type="ARBA" id="ARBA00022553"/>
    </source>
</evidence>
<comment type="caution">
    <text evidence="7">The sequence shown here is derived from an EMBL/GenBank/DDBJ whole genome shotgun (WGS) entry which is preliminary data.</text>
</comment>
<sequence>MSEVNVENIEAEVKTFVCEEWGVGTAKVKRETSFIDDLKADSLELVELVMELEERFNIKIPDEDAKKILTVGDAIDYIASAVPKNSNN</sequence>
<feature type="modified residue" description="O-(pantetheine 4'-phosphoryl)serine" evidence="3">
    <location>
        <position position="42"/>
    </location>
</feature>
<evidence type="ECO:0000256" key="3">
    <source>
        <dbReference type="HAMAP-Rule" id="MF_01217"/>
    </source>
</evidence>
<name>A0A2H0YR64_9BACT</name>
<evidence type="ECO:0000313" key="7">
    <source>
        <dbReference type="EMBL" id="PIS40232.1"/>
    </source>
</evidence>
<comment type="pathway">
    <text evidence="3 5">Lipid metabolism; fatty acid biosynthesis.</text>
</comment>
<dbReference type="GO" id="GO:0009245">
    <property type="term" value="P:lipid A biosynthetic process"/>
    <property type="evidence" value="ECO:0007669"/>
    <property type="project" value="TreeGrafter"/>
</dbReference>
<dbReference type="GO" id="GO:0005829">
    <property type="term" value="C:cytosol"/>
    <property type="evidence" value="ECO:0007669"/>
    <property type="project" value="TreeGrafter"/>
</dbReference>
<comment type="similarity">
    <text evidence="3">Belongs to the acyl carrier protein (ACP) family.</text>
</comment>
<keyword evidence="2 3" id="KW-0597">Phosphoprotein</keyword>
<evidence type="ECO:0000256" key="1">
    <source>
        <dbReference type="ARBA" id="ARBA00022450"/>
    </source>
</evidence>
<gene>
    <name evidence="3 7" type="primary">acpP</name>
    <name evidence="7" type="ORF">COT32_00815</name>
</gene>
<dbReference type="NCBIfam" id="NF002148">
    <property type="entry name" value="PRK00982.1-2"/>
    <property type="match status" value="1"/>
</dbReference>
<dbReference type="SUPFAM" id="SSF47336">
    <property type="entry name" value="ACP-like"/>
    <property type="match status" value="1"/>
</dbReference>
<keyword evidence="3" id="KW-0275">Fatty acid biosynthesis</keyword>
<comment type="PTM">
    <text evidence="3">4'-phosphopantetheine is transferred from CoA to a specific serine of apo-ACP by AcpS. This modification is essential for activity because fatty acids are bound in thioester linkage to the sulfhydryl of the prosthetic group.</text>
</comment>
<keyword evidence="3" id="KW-0276">Fatty acid metabolism</keyword>
<keyword evidence="1 3" id="KW-0596">Phosphopantetheine</keyword>
<dbReference type="Proteomes" id="UP000231472">
    <property type="component" value="Unassembled WGS sequence"/>
</dbReference>
<keyword evidence="3" id="KW-0444">Lipid biosynthesis</keyword>